<evidence type="ECO:0000256" key="6">
    <source>
        <dbReference type="ARBA" id="ARBA00030980"/>
    </source>
</evidence>
<evidence type="ECO:0000256" key="7">
    <source>
        <dbReference type="ARBA" id="ARBA00033194"/>
    </source>
</evidence>
<comment type="catalytic activity">
    <reaction evidence="8">
        <text>L-threonyl-[protein] + ATP = O-phospho-L-threonyl-[protein] + ADP + H(+)</text>
        <dbReference type="Rhea" id="RHEA:46608"/>
        <dbReference type="Rhea" id="RHEA-COMP:11060"/>
        <dbReference type="Rhea" id="RHEA-COMP:11605"/>
        <dbReference type="ChEBI" id="CHEBI:15378"/>
        <dbReference type="ChEBI" id="CHEBI:30013"/>
        <dbReference type="ChEBI" id="CHEBI:30616"/>
        <dbReference type="ChEBI" id="CHEBI:61977"/>
        <dbReference type="ChEBI" id="CHEBI:456216"/>
        <dbReference type="EC" id="2.7.11.1"/>
    </reaction>
</comment>
<evidence type="ECO:0000313" key="11">
    <source>
        <dbReference type="EMBL" id="SZF00599.1"/>
    </source>
</evidence>
<evidence type="ECO:0000313" key="12">
    <source>
        <dbReference type="Proteomes" id="UP000275772"/>
    </source>
</evidence>
<dbReference type="PANTHER" id="PTHR38248">
    <property type="entry name" value="FUNK1 6"/>
    <property type="match status" value="1"/>
</dbReference>
<dbReference type="PROSITE" id="PS00109">
    <property type="entry name" value="PROTEIN_KINASE_TYR"/>
    <property type="match status" value="1"/>
</dbReference>
<dbReference type="InterPro" id="IPR040976">
    <property type="entry name" value="Pkinase_fungal"/>
</dbReference>
<evidence type="ECO:0000256" key="2">
    <source>
        <dbReference type="ARBA" id="ARBA00011534"/>
    </source>
</evidence>
<dbReference type="EC" id="2.7.11.1" evidence="3"/>
<accession>A0A383ULB7</accession>
<name>A0A383ULB7_BLUHO</name>
<feature type="domain" description="Protein kinase" evidence="10">
    <location>
        <begin position="217"/>
        <end position="600"/>
    </location>
</feature>
<dbReference type="InterPro" id="IPR008266">
    <property type="entry name" value="Tyr_kinase_AS"/>
</dbReference>
<dbReference type="PROSITE" id="PS50011">
    <property type="entry name" value="PROTEIN_KINASE_DOM"/>
    <property type="match status" value="1"/>
</dbReference>
<comment type="catalytic activity">
    <reaction evidence="9">
        <text>L-seryl-[protein] + ATP = O-phospho-L-seryl-[protein] + ADP + H(+)</text>
        <dbReference type="Rhea" id="RHEA:17989"/>
        <dbReference type="Rhea" id="RHEA-COMP:9863"/>
        <dbReference type="Rhea" id="RHEA-COMP:11604"/>
        <dbReference type="ChEBI" id="CHEBI:15378"/>
        <dbReference type="ChEBI" id="CHEBI:29999"/>
        <dbReference type="ChEBI" id="CHEBI:30616"/>
        <dbReference type="ChEBI" id="CHEBI:83421"/>
        <dbReference type="ChEBI" id="CHEBI:456216"/>
        <dbReference type="EC" id="2.7.11.1"/>
    </reaction>
</comment>
<gene>
    <name evidence="11" type="ORF">BLGHR1_11342</name>
</gene>
<dbReference type="PANTHER" id="PTHR38248:SF2">
    <property type="entry name" value="FUNK1 11"/>
    <property type="match status" value="1"/>
</dbReference>
<protein>
    <recommendedName>
        <fullName evidence="5">EKC/KEOPS complex subunit BUD32</fullName>
        <ecNumber evidence="3">2.7.11.1</ecNumber>
    </recommendedName>
    <alternativeName>
        <fullName evidence="6 7">Atypical Serine/threonine protein kinase BUD32</fullName>
    </alternativeName>
    <alternativeName>
        <fullName evidence="4">EKC/KEOPS complex subunit bud32</fullName>
    </alternativeName>
</protein>
<organism evidence="11 12">
    <name type="scientific">Blumeria hordei</name>
    <name type="common">Barley powdery mildew</name>
    <name type="synonym">Blumeria graminis f. sp. hordei</name>
    <dbReference type="NCBI Taxonomy" id="2867405"/>
    <lineage>
        <taxon>Eukaryota</taxon>
        <taxon>Fungi</taxon>
        <taxon>Dikarya</taxon>
        <taxon>Ascomycota</taxon>
        <taxon>Pezizomycotina</taxon>
        <taxon>Leotiomycetes</taxon>
        <taxon>Erysiphales</taxon>
        <taxon>Erysiphaceae</taxon>
        <taxon>Blumeria</taxon>
    </lineage>
</organism>
<dbReference type="Gene3D" id="1.10.510.10">
    <property type="entry name" value="Transferase(Phosphotransferase) domain 1"/>
    <property type="match status" value="1"/>
</dbReference>
<dbReference type="VEuPathDB" id="FungiDB:BLGHR1_11342"/>
<dbReference type="EMBL" id="UNSH01000014">
    <property type="protein sequence ID" value="SZF00599.1"/>
    <property type="molecule type" value="Genomic_DNA"/>
</dbReference>
<dbReference type="Pfam" id="PF17667">
    <property type="entry name" value="Pkinase_fungal"/>
    <property type="match status" value="1"/>
</dbReference>
<comment type="subunit">
    <text evidence="2">Component of the EKC/KEOPS complex composed of at least BUD32, CGI121, GON7, KAE1 and PCC1; the whole complex dimerizes.</text>
</comment>
<dbReference type="GO" id="GO:0004674">
    <property type="term" value="F:protein serine/threonine kinase activity"/>
    <property type="evidence" value="ECO:0007669"/>
    <property type="project" value="UniProtKB-EC"/>
</dbReference>
<dbReference type="InterPro" id="IPR011009">
    <property type="entry name" value="Kinase-like_dom_sf"/>
</dbReference>
<dbReference type="AlphaFoldDB" id="A0A383ULB7"/>
<dbReference type="InterPro" id="IPR000719">
    <property type="entry name" value="Prot_kinase_dom"/>
</dbReference>
<evidence type="ECO:0000259" key="10">
    <source>
        <dbReference type="PROSITE" id="PS50011"/>
    </source>
</evidence>
<reference evidence="11 12" key="1">
    <citation type="submission" date="2017-11" db="EMBL/GenBank/DDBJ databases">
        <authorList>
            <person name="Kracher B."/>
        </authorList>
    </citation>
    <scope>NUCLEOTIDE SEQUENCE [LARGE SCALE GENOMIC DNA]</scope>
    <source>
        <strain evidence="11 12">RACE1</strain>
    </source>
</reference>
<dbReference type="Proteomes" id="UP000275772">
    <property type="component" value="Unassembled WGS sequence"/>
</dbReference>
<evidence type="ECO:0000256" key="1">
    <source>
        <dbReference type="ARBA" id="ARBA00003747"/>
    </source>
</evidence>
<dbReference type="GO" id="GO:0005524">
    <property type="term" value="F:ATP binding"/>
    <property type="evidence" value="ECO:0007669"/>
    <property type="project" value="InterPro"/>
</dbReference>
<evidence type="ECO:0000256" key="9">
    <source>
        <dbReference type="ARBA" id="ARBA00048679"/>
    </source>
</evidence>
<proteinExistence type="predicted"/>
<dbReference type="SUPFAM" id="SSF56112">
    <property type="entry name" value="Protein kinase-like (PK-like)"/>
    <property type="match status" value="1"/>
</dbReference>
<evidence type="ECO:0000256" key="8">
    <source>
        <dbReference type="ARBA" id="ARBA00047899"/>
    </source>
</evidence>
<evidence type="ECO:0000256" key="3">
    <source>
        <dbReference type="ARBA" id="ARBA00012513"/>
    </source>
</evidence>
<comment type="function">
    <text evidence="1">Component of the EKC/KEOPS complex that is required for the formation of a threonylcarbamoyl group on adenosine at position 37 (t(6)A37) in tRNAs that read codons beginning with adenine. The complex is probably involved in the transfer of the threonylcarbamoyl moiety of threonylcarbamoyl-AMP (TC-AMP) to the N6 group of A37. BUD32 has ATPase activity in the context of the EKC/KEOPS complex and likely plays a supporting role to the catalytic subunit KAE1. The EKC/KEOPS complex also promotes both telomere uncapping and telomere elongation. The complex is required for efficient recruitment of transcriptional coactivators.</text>
</comment>
<evidence type="ECO:0000256" key="5">
    <source>
        <dbReference type="ARBA" id="ARBA00019973"/>
    </source>
</evidence>
<sequence length="600" mass="68519">MKSKMSAVSSLRSIAEQKDYGKSITSITMALKSELSGNIFRGVSDFWEICFENKPWSDLTRRIWYSYRENGQCGPDNKFTANMDEIVLLSWLHAFRDRFLSQLMPRTNVPDDDHPVVERKLGNPHVCGKFSHTTEKNQLKGGLGIRRLDFFIESSDIADGLEHQWRDVRVLGEIASLKYLSAVKIHQMMRYVREISYSQPLRRFVHGFFIHKIYVEFWVVDRAGASSSAQIEVLKSQENLVRGLSSYMLMSDEELGLDPIISYDNAERCFVTILDNNQSAEKIEVHAMSIARPETIVSRGNTCFKTKDDECLIKFSWGSEAKQNEIEYLKLAKDLTGIIQLQTSGYLYEVETHREGIKLSEQLRCYLDVLDLTMSHGNKAESLSEGLFTKRKLTFAKLSPVRRPLDSSLMVREFVSGIRDAILGHRILHETGIVHGDVSSENIIVTGPDEKGVTKGMLIDLDMASFRMNGNEKDQTKAIAGTTMYMALELLRAINLRKLSLKQTYRHDLESFFYVLIVGCMSYGLENLPELLKEWSSDSHTCFVSKEDAITKNFDTIILDNFLPKFEGIKELAWTLRDILFGDEKVKCGSPEILMCFMIL</sequence>
<evidence type="ECO:0000256" key="4">
    <source>
        <dbReference type="ARBA" id="ARBA00013948"/>
    </source>
</evidence>